<feature type="signal peptide" evidence="2">
    <location>
        <begin position="1"/>
        <end position="21"/>
    </location>
</feature>
<feature type="chain" id="PRO_5017627836" evidence="2">
    <location>
        <begin position="22"/>
        <end position="251"/>
    </location>
</feature>
<keyword evidence="4" id="KW-1185">Reference proteome</keyword>
<dbReference type="GO" id="GO:0004252">
    <property type="term" value="F:serine-type endopeptidase activity"/>
    <property type="evidence" value="ECO:0007669"/>
    <property type="project" value="InterPro"/>
</dbReference>
<comment type="caution">
    <text evidence="3">The sequence shown here is derived from an EMBL/GenBank/DDBJ whole genome shotgun (WGS) entry which is preliminary data.</text>
</comment>
<name>A0A3E0HI39_9PSEU</name>
<dbReference type="AlphaFoldDB" id="A0A3E0HI39"/>
<dbReference type="GO" id="GO:0006508">
    <property type="term" value="P:proteolysis"/>
    <property type="evidence" value="ECO:0007669"/>
    <property type="project" value="InterPro"/>
</dbReference>
<evidence type="ECO:0000256" key="1">
    <source>
        <dbReference type="ARBA" id="ARBA00022729"/>
    </source>
</evidence>
<dbReference type="PANTHER" id="PTHR15462">
    <property type="entry name" value="SERINE PROTEASE"/>
    <property type="match status" value="1"/>
</dbReference>
<dbReference type="InterPro" id="IPR018114">
    <property type="entry name" value="TRYPSIN_HIS"/>
</dbReference>
<dbReference type="OrthoDB" id="3507155at2"/>
<dbReference type="Pfam" id="PF13365">
    <property type="entry name" value="Trypsin_2"/>
    <property type="match status" value="1"/>
</dbReference>
<dbReference type="InterPro" id="IPR009003">
    <property type="entry name" value="Peptidase_S1_PA"/>
</dbReference>
<dbReference type="Gene3D" id="2.40.10.10">
    <property type="entry name" value="Trypsin-like serine proteases"/>
    <property type="match status" value="2"/>
</dbReference>
<evidence type="ECO:0000256" key="2">
    <source>
        <dbReference type="SAM" id="SignalP"/>
    </source>
</evidence>
<protein>
    <submittedName>
        <fullName evidence="3">Trypsin-like peptidase</fullName>
    </submittedName>
</protein>
<dbReference type="PANTHER" id="PTHR15462:SF8">
    <property type="entry name" value="SERINE PROTEASE"/>
    <property type="match status" value="1"/>
</dbReference>
<dbReference type="InterPro" id="IPR050966">
    <property type="entry name" value="Glutamyl_endopeptidase"/>
</dbReference>
<accession>A0A3E0HI39</accession>
<keyword evidence="1 2" id="KW-0732">Signal</keyword>
<dbReference type="PROSITE" id="PS00134">
    <property type="entry name" value="TRYPSIN_HIS"/>
    <property type="match status" value="1"/>
</dbReference>
<organism evidence="3 4">
    <name type="scientific">Kutzneria buriramensis</name>
    <dbReference type="NCBI Taxonomy" id="1045776"/>
    <lineage>
        <taxon>Bacteria</taxon>
        <taxon>Bacillati</taxon>
        <taxon>Actinomycetota</taxon>
        <taxon>Actinomycetes</taxon>
        <taxon>Pseudonocardiales</taxon>
        <taxon>Pseudonocardiaceae</taxon>
        <taxon>Kutzneria</taxon>
    </lineage>
</organism>
<evidence type="ECO:0000313" key="3">
    <source>
        <dbReference type="EMBL" id="REH46052.1"/>
    </source>
</evidence>
<dbReference type="Proteomes" id="UP000256269">
    <property type="component" value="Unassembled WGS sequence"/>
</dbReference>
<proteinExistence type="predicted"/>
<gene>
    <name evidence="3" type="ORF">BCF44_107184</name>
</gene>
<dbReference type="RefSeq" id="WP_116176208.1">
    <property type="nucleotide sequence ID" value="NZ_CP144375.1"/>
</dbReference>
<dbReference type="InterPro" id="IPR043504">
    <property type="entry name" value="Peptidase_S1_PA_chymotrypsin"/>
</dbReference>
<dbReference type="EMBL" id="QUNO01000007">
    <property type="protein sequence ID" value="REH46052.1"/>
    <property type="molecule type" value="Genomic_DNA"/>
</dbReference>
<reference evidence="3 4" key="1">
    <citation type="submission" date="2018-08" db="EMBL/GenBank/DDBJ databases">
        <title>Genomic Encyclopedia of Archaeal and Bacterial Type Strains, Phase II (KMG-II): from individual species to whole genera.</title>
        <authorList>
            <person name="Goeker M."/>
        </authorList>
    </citation>
    <scope>NUCLEOTIDE SEQUENCE [LARGE SCALE GENOMIC DNA]</scope>
    <source>
        <strain evidence="3 4">DSM 45791</strain>
    </source>
</reference>
<sequence length="251" mass="26529">MRTVLRVLAAAVAMVSVTAGAASATAGAARTWSTPIGVLASSNTGSGHYCSASVVDSPHHDVVLTAAHCVWNTDPTKTAVWFLPNFHNGSADDTYGRWRAVKIIVPPKYLQWRNSHPAPPGQDRTNPYDFAFLVVSGDVQGRTGALTPLTQVDAHSTPTTVAGYNHTSGNLSHCASTADGWKYEGNWYLKVNCPSVSLSGGTSGGPFIETNTNRVIGVMGGYQEGGPTPYTDYSSWFQGDFTAAYAAAERG</sequence>
<dbReference type="SUPFAM" id="SSF50494">
    <property type="entry name" value="Trypsin-like serine proteases"/>
    <property type="match status" value="1"/>
</dbReference>
<evidence type="ECO:0000313" key="4">
    <source>
        <dbReference type="Proteomes" id="UP000256269"/>
    </source>
</evidence>